<dbReference type="EMBL" id="CP090166">
    <property type="protein sequence ID" value="UJO16864.1"/>
    <property type="molecule type" value="Genomic_DNA"/>
</dbReference>
<dbReference type="KEGG" id="ffu:CLAFUR5_05152"/>
<organism evidence="2 3">
    <name type="scientific">Passalora fulva</name>
    <name type="common">Tomato leaf mold</name>
    <name type="synonym">Cladosporium fulvum</name>
    <dbReference type="NCBI Taxonomy" id="5499"/>
    <lineage>
        <taxon>Eukaryota</taxon>
        <taxon>Fungi</taxon>
        <taxon>Dikarya</taxon>
        <taxon>Ascomycota</taxon>
        <taxon>Pezizomycotina</taxon>
        <taxon>Dothideomycetes</taxon>
        <taxon>Dothideomycetidae</taxon>
        <taxon>Mycosphaerellales</taxon>
        <taxon>Mycosphaerellaceae</taxon>
        <taxon>Fulvia</taxon>
    </lineage>
</organism>
<reference evidence="2" key="2">
    <citation type="journal article" date="2022" name="Microb. Genom.">
        <title>A chromosome-scale genome assembly of the tomato pathogen Cladosporium fulvum reveals a compartmentalized genome architecture and the presence of a dispensable chromosome.</title>
        <authorList>
            <person name="Zaccaron A.Z."/>
            <person name="Chen L.H."/>
            <person name="Samaras A."/>
            <person name="Stergiopoulos I."/>
        </authorList>
    </citation>
    <scope>NUCLEOTIDE SEQUENCE</scope>
    <source>
        <strain evidence="2">Race5_Kim</strain>
    </source>
</reference>
<evidence type="ECO:0000256" key="1">
    <source>
        <dbReference type="SAM" id="SignalP"/>
    </source>
</evidence>
<dbReference type="GeneID" id="71985030"/>
<proteinExistence type="predicted"/>
<feature type="signal peptide" evidence="1">
    <location>
        <begin position="1"/>
        <end position="18"/>
    </location>
</feature>
<dbReference type="PANTHER" id="PTHR38123">
    <property type="entry name" value="CELL WALL SERINE-THREONINE-RICH GALACTOMANNOPROTEIN MP1 (AFU_ORTHOLOGUE AFUA_4G03240)"/>
    <property type="match status" value="1"/>
</dbReference>
<keyword evidence="1" id="KW-0732">Signal</keyword>
<dbReference type="Gene3D" id="1.20.1280.140">
    <property type="match status" value="1"/>
</dbReference>
<dbReference type="RefSeq" id="XP_047761230.1">
    <property type="nucleotide sequence ID" value="XM_047904300.1"/>
</dbReference>
<keyword evidence="3" id="KW-1185">Reference proteome</keyword>
<reference evidence="2" key="1">
    <citation type="submission" date="2021-12" db="EMBL/GenBank/DDBJ databases">
        <authorList>
            <person name="Zaccaron A."/>
            <person name="Stergiopoulos I."/>
        </authorList>
    </citation>
    <scope>NUCLEOTIDE SEQUENCE</scope>
    <source>
        <strain evidence="2">Race5_Kim</strain>
    </source>
</reference>
<sequence>MRLTTLSIALAGAASVHAVGDSAKKIIADLQSIQNLTEAVTGAVNAFNGSLALALPITVATNDVLAKISSSTEDAKTAQPFSNADATALGPYTQDLAYAVNSSIAALIGKKREFESGNLSPIVIQSLEGQKNSSKIFSDTVSMLVPENTRSVAQALSSQTLESIQQGIDCFSGMNQTCNPTNYFEAKAMAEAAEKAATGGVGRSAASLGAVVVAGLVAFVTL</sequence>
<evidence type="ECO:0000313" key="2">
    <source>
        <dbReference type="EMBL" id="UJO16864.1"/>
    </source>
</evidence>
<dbReference type="InterPro" id="IPR021054">
    <property type="entry name" value="Cell_wall_mannoprotein_1"/>
</dbReference>
<dbReference type="Pfam" id="PF12296">
    <property type="entry name" value="HsbA"/>
    <property type="match status" value="1"/>
</dbReference>
<dbReference type="GO" id="GO:0005576">
    <property type="term" value="C:extracellular region"/>
    <property type="evidence" value="ECO:0007669"/>
    <property type="project" value="TreeGrafter"/>
</dbReference>
<protein>
    <submittedName>
        <fullName evidence="2">Uncharacterized protein</fullName>
    </submittedName>
</protein>
<name>A0A9Q8LG80_PASFU</name>
<evidence type="ECO:0000313" key="3">
    <source>
        <dbReference type="Proteomes" id="UP000756132"/>
    </source>
</evidence>
<dbReference type="OrthoDB" id="2422134at2759"/>
<gene>
    <name evidence="2" type="ORF">CLAFUR5_05152</name>
</gene>
<dbReference type="Proteomes" id="UP000756132">
    <property type="component" value="Chromosome 4"/>
</dbReference>
<accession>A0A9Q8LG80</accession>
<feature type="chain" id="PRO_5040455967" evidence="1">
    <location>
        <begin position="19"/>
        <end position="222"/>
    </location>
</feature>
<dbReference type="PANTHER" id="PTHR38123:SF6">
    <property type="entry name" value="CELL WALL SERINE-THREONINE-RICH GALACTOMANNOPROTEIN MP1 (AFU_ORTHOLOGUE AFUA_4G03240)"/>
    <property type="match status" value="1"/>
</dbReference>
<dbReference type="OMA" id="SYQFNDE"/>
<dbReference type="AlphaFoldDB" id="A0A9Q8LG80"/>